<keyword evidence="3" id="KW-1185">Reference proteome</keyword>
<proteinExistence type="predicted"/>
<dbReference type="Proteomes" id="UP001499843">
    <property type="component" value="Unassembled WGS sequence"/>
</dbReference>
<gene>
    <name evidence="2" type="ORF">GCM10009850_099730</name>
</gene>
<protein>
    <submittedName>
        <fullName evidence="2">Uncharacterized protein</fullName>
    </submittedName>
</protein>
<accession>A0ABP5PUR1</accession>
<dbReference type="EMBL" id="BAAAQX010000041">
    <property type="protein sequence ID" value="GAA2214508.1"/>
    <property type="molecule type" value="Genomic_DNA"/>
</dbReference>
<name>A0ABP5PUR1_9ACTN</name>
<evidence type="ECO:0000313" key="3">
    <source>
        <dbReference type="Proteomes" id="UP001499843"/>
    </source>
</evidence>
<feature type="compositionally biased region" description="Low complexity" evidence="1">
    <location>
        <begin position="25"/>
        <end position="43"/>
    </location>
</feature>
<organism evidence="2 3">
    <name type="scientific">Nonomuraea monospora</name>
    <dbReference type="NCBI Taxonomy" id="568818"/>
    <lineage>
        <taxon>Bacteria</taxon>
        <taxon>Bacillati</taxon>
        <taxon>Actinomycetota</taxon>
        <taxon>Actinomycetes</taxon>
        <taxon>Streptosporangiales</taxon>
        <taxon>Streptosporangiaceae</taxon>
        <taxon>Nonomuraea</taxon>
    </lineage>
</organism>
<sequence length="117" mass="11964">MPCSPAWLSREGKDRTGGIALNGAGEETGSEGTSGPGRPTTGRIVAGPDQVTGGAVPPCGTAQNAPGWGARPPGPVPRPSTGERTSSHQPIEIVRSPPPFQVQSTDRFRARGPAPNF</sequence>
<feature type="region of interest" description="Disordered" evidence="1">
    <location>
        <begin position="1"/>
        <end position="117"/>
    </location>
</feature>
<evidence type="ECO:0000313" key="2">
    <source>
        <dbReference type="EMBL" id="GAA2214508.1"/>
    </source>
</evidence>
<evidence type="ECO:0000256" key="1">
    <source>
        <dbReference type="SAM" id="MobiDB-lite"/>
    </source>
</evidence>
<comment type="caution">
    <text evidence="2">The sequence shown here is derived from an EMBL/GenBank/DDBJ whole genome shotgun (WGS) entry which is preliminary data.</text>
</comment>
<reference evidence="3" key="1">
    <citation type="journal article" date="2019" name="Int. J. Syst. Evol. Microbiol.">
        <title>The Global Catalogue of Microorganisms (GCM) 10K type strain sequencing project: providing services to taxonomists for standard genome sequencing and annotation.</title>
        <authorList>
            <consortium name="The Broad Institute Genomics Platform"/>
            <consortium name="The Broad Institute Genome Sequencing Center for Infectious Disease"/>
            <person name="Wu L."/>
            <person name="Ma J."/>
        </authorList>
    </citation>
    <scope>NUCLEOTIDE SEQUENCE [LARGE SCALE GENOMIC DNA]</scope>
    <source>
        <strain evidence="3">JCM 16114</strain>
    </source>
</reference>